<keyword evidence="3" id="KW-1185">Reference proteome</keyword>
<dbReference type="Proteomes" id="UP000198861">
    <property type="component" value="Unassembled WGS sequence"/>
</dbReference>
<dbReference type="RefSeq" id="WP_090937016.1">
    <property type="nucleotide sequence ID" value="NZ_FOKJ01000012.1"/>
</dbReference>
<evidence type="ECO:0000313" key="2">
    <source>
        <dbReference type="EMBL" id="SFK59159.1"/>
    </source>
</evidence>
<reference evidence="2 4" key="2">
    <citation type="submission" date="2016-10" db="EMBL/GenBank/DDBJ databases">
        <authorList>
            <person name="de Groot N.N."/>
        </authorList>
    </citation>
    <scope>NUCLEOTIDE SEQUENCE [LARGE SCALE GENOMIC DNA]</scope>
    <source>
        <strain evidence="2 4">DSM 381</strain>
    </source>
</reference>
<gene>
    <name evidence="1" type="ORF">SAMN04244571_01082</name>
    <name evidence="2" type="ORF">SAMN04244574_01144</name>
</gene>
<reference evidence="1 3" key="1">
    <citation type="submission" date="2016-10" db="EMBL/GenBank/DDBJ databases">
        <authorList>
            <person name="Varghese N."/>
            <person name="Submissions S."/>
        </authorList>
    </citation>
    <scope>NUCLEOTIDE SEQUENCE [LARGE SCALE GENOMIC DNA]</scope>
    <source>
        <strain evidence="1 3">DSM 282</strain>
    </source>
</reference>
<evidence type="ECO:0000313" key="4">
    <source>
        <dbReference type="Proteomes" id="UP000199579"/>
    </source>
</evidence>
<proteinExistence type="predicted"/>
<sequence>MSMTGKFSTLLDETEARFQQRQQIREEKEQLLREGKIFEANSEQAIKQRLSHLHMSLEEVMGATTDNRGRVALSFCGRPVSYFRVS</sequence>
<organism evidence="2 4">
    <name type="scientific">Azotobacter beijerinckii</name>
    <dbReference type="NCBI Taxonomy" id="170623"/>
    <lineage>
        <taxon>Bacteria</taxon>
        <taxon>Pseudomonadati</taxon>
        <taxon>Pseudomonadota</taxon>
        <taxon>Gammaproteobacteria</taxon>
        <taxon>Pseudomonadales</taxon>
        <taxon>Pseudomonadaceae</taxon>
        <taxon>Azotobacter</taxon>
    </lineage>
</organism>
<name>A0A1I4ATX2_9GAMM</name>
<dbReference type="Proteomes" id="UP000199579">
    <property type="component" value="Unassembled WGS sequence"/>
</dbReference>
<protein>
    <submittedName>
        <fullName evidence="2">Uncharacterized protein</fullName>
    </submittedName>
</protein>
<dbReference type="EMBL" id="FOKJ01000012">
    <property type="protein sequence ID" value="SFB01009.1"/>
    <property type="molecule type" value="Genomic_DNA"/>
</dbReference>
<evidence type="ECO:0000313" key="3">
    <source>
        <dbReference type="Proteomes" id="UP000198861"/>
    </source>
</evidence>
<dbReference type="AlphaFoldDB" id="A0A1I4ATX2"/>
<evidence type="ECO:0000313" key="1">
    <source>
        <dbReference type="EMBL" id="SFB01009.1"/>
    </source>
</evidence>
<dbReference type="EMBL" id="FOSX01000012">
    <property type="protein sequence ID" value="SFK59159.1"/>
    <property type="molecule type" value="Genomic_DNA"/>
</dbReference>
<accession>A0A1I4ATX2</accession>